<dbReference type="GO" id="GO:0005886">
    <property type="term" value="C:plasma membrane"/>
    <property type="evidence" value="ECO:0007669"/>
    <property type="project" value="UniProtKB-SubCell"/>
</dbReference>
<feature type="transmembrane region" description="Helical" evidence="7">
    <location>
        <begin position="121"/>
        <end position="141"/>
    </location>
</feature>
<feature type="transmembrane region" description="Helical" evidence="7">
    <location>
        <begin position="435"/>
        <end position="453"/>
    </location>
</feature>
<evidence type="ECO:0000313" key="8">
    <source>
        <dbReference type="EMBL" id="GLU46897.1"/>
    </source>
</evidence>
<feature type="transmembrane region" description="Helical" evidence="7">
    <location>
        <begin position="48"/>
        <end position="69"/>
    </location>
</feature>
<protein>
    <recommendedName>
        <fullName evidence="10">O-antigen/teichoic acid export membrane protein</fullName>
    </recommendedName>
</protein>
<feature type="transmembrane region" description="Helical" evidence="7">
    <location>
        <begin position="408"/>
        <end position="429"/>
    </location>
</feature>
<proteinExistence type="predicted"/>
<evidence type="ECO:0000256" key="4">
    <source>
        <dbReference type="ARBA" id="ARBA00022989"/>
    </source>
</evidence>
<name>A0A9W6P4G7_9ACTN</name>
<keyword evidence="2" id="KW-1003">Cell membrane</keyword>
<keyword evidence="3 7" id="KW-0812">Transmembrane</keyword>
<evidence type="ECO:0000256" key="3">
    <source>
        <dbReference type="ARBA" id="ARBA00022692"/>
    </source>
</evidence>
<comment type="subcellular location">
    <subcellularLocation>
        <location evidence="1">Cell membrane</location>
        <topology evidence="1">Multi-pass membrane protein</topology>
    </subcellularLocation>
</comment>
<feature type="transmembrane region" description="Helical" evidence="7">
    <location>
        <begin position="192"/>
        <end position="210"/>
    </location>
</feature>
<evidence type="ECO:0000256" key="6">
    <source>
        <dbReference type="SAM" id="MobiDB-lite"/>
    </source>
</evidence>
<feature type="transmembrane region" description="Helical" evidence="7">
    <location>
        <begin position="371"/>
        <end position="396"/>
    </location>
</feature>
<evidence type="ECO:0000256" key="1">
    <source>
        <dbReference type="ARBA" id="ARBA00004651"/>
    </source>
</evidence>
<keyword evidence="4 7" id="KW-1133">Transmembrane helix</keyword>
<feature type="transmembrane region" description="Helical" evidence="7">
    <location>
        <begin position="75"/>
        <end position="100"/>
    </location>
</feature>
<dbReference type="InterPro" id="IPR050833">
    <property type="entry name" value="Poly_Biosynth_Transport"/>
</dbReference>
<dbReference type="PANTHER" id="PTHR30250">
    <property type="entry name" value="PST FAMILY PREDICTED COLANIC ACID TRANSPORTER"/>
    <property type="match status" value="1"/>
</dbReference>
<keyword evidence="9" id="KW-1185">Reference proteome</keyword>
<dbReference type="Proteomes" id="UP001165092">
    <property type="component" value="Unassembled WGS sequence"/>
</dbReference>
<keyword evidence="5 7" id="KW-0472">Membrane</keyword>
<evidence type="ECO:0008006" key="10">
    <source>
        <dbReference type="Google" id="ProtNLM"/>
    </source>
</evidence>
<comment type="caution">
    <text evidence="8">The sequence shown here is derived from an EMBL/GenBank/DDBJ whole genome shotgun (WGS) entry which is preliminary data.</text>
</comment>
<dbReference type="EMBL" id="BSQG01000001">
    <property type="protein sequence ID" value="GLU46897.1"/>
    <property type="molecule type" value="Genomic_DNA"/>
</dbReference>
<organism evidence="8 9">
    <name type="scientific">Nocardiopsis ansamitocini</name>
    <dbReference type="NCBI Taxonomy" id="1670832"/>
    <lineage>
        <taxon>Bacteria</taxon>
        <taxon>Bacillati</taxon>
        <taxon>Actinomycetota</taxon>
        <taxon>Actinomycetes</taxon>
        <taxon>Streptosporangiales</taxon>
        <taxon>Nocardiopsidaceae</taxon>
        <taxon>Nocardiopsis</taxon>
    </lineage>
</organism>
<feature type="region of interest" description="Disordered" evidence="6">
    <location>
        <begin position="1"/>
        <end position="35"/>
    </location>
</feature>
<evidence type="ECO:0000256" key="7">
    <source>
        <dbReference type="SAM" id="Phobius"/>
    </source>
</evidence>
<gene>
    <name evidence="8" type="ORF">Nans01_12480</name>
</gene>
<feature type="transmembrane region" description="Helical" evidence="7">
    <location>
        <begin position="153"/>
        <end position="172"/>
    </location>
</feature>
<feature type="compositionally biased region" description="Polar residues" evidence="6">
    <location>
        <begin position="17"/>
        <end position="33"/>
    </location>
</feature>
<evidence type="ECO:0000256" key="5">
    <source>
        <dbReference type="ARBA" id="ARBA00023136"/>
    </source>
</evidence>
<accession>A0A9W6P4G7</accession>
<feature type="transmembrane region" description="Helical" evidence="7">
    <location>
        <begin position="337"/>
        <end position="359"/>
    </location>
</feature>
<sequence>MVGAHARLATMNDPGPKTQQRPTGAAPTATSGDSAGLGRVARGGAVNMAGAVCGAALNVGLVVVVAHMFPQETAGVFFSATSVFLIVLAVANLGTSNGLVYFIARLRALGAGGQSLGVLRLALRPVVAVALLVGAALALLAEPLAGLLGSQDAAAYLQVLAIFLPFAVYADAALAATRGFNDMRATVVLDKVARPAAQLALLGALAVWGGAGLLTVAWVGPYLPVAILAWWWLRRVLRVAEREETAPLPVGPKVVDARTFWAFALPRSVASIAQIGIQRSGIVLVAVLQGAAEAAVFTAATRFMVVGQFATQAIQFAVQPRLAELLAIRDHKGAATLYQAGTAWLVCLTWPLYLPVIVYAPLLLHLFGADYAAGAGVLVVVSAAMLASSACGMGDLALTMAGRTGWNLFNNILALVVSVVVCVVLIPWIGAVGAALAWAAAVLVRNLLPLAQLHRSLGLQPLSRAWLVAVGACLVWFGLVPLGANAVLGAGAGSLAVAMLVGGAGYAATLWRLRSVLALEGLLHRRPTAR</sequence>
<evidence type="ECO:0000256" key="2">
    <source>
        <dbReference type="ARBA" id="ARBA00022475"/>
    </source>
</evidence>
<feature type="transmembrane region" description="Helical" evidence="7">
    <location>
        <begin position="465"/>
        <end position="484"/>
    </location>
</feature>
<evidence type="ECO:0000313" key="9">
    <source>
        <dbReference type="Proteomes" id="UP001165092"/>
    </source>
</evidence>
<feature type="transmembrane region" description="Helical" evidence="7">
    <location>
        <begin position="490"/>
        <end position="511"/>
    </location>
</feature>
<reference evidence="8" key="1">
    <citation type="submission" date="2023-02" db="EMBL/GenBank/DDBJ databases">
        <title>Nocardiopsis ansamitocini NBRC 112285.</title>
        <authorList>
            <person name="Ichikawa N."/>
            <person name="Sato H."/>
            <person name="Tonouchi N."/>
        </authorList>
    </citation>
    <scope>NUCLEOTIDE SEQUENCE</scope>
    <source>
        <strain evidence="8">NBRC 112285</strain>
    </source>
</reference>
<dbReference type="AlphaFoldDB" id="A0A9W6P4G7"/>
<dbReference type="PANTHER" id="PTHR30250:SF27">
    <property type="entry name" value="POLYSACCHARIDE BIOSYNTHESIS PROTEIN"/>
    <property type="match status" value="1"/>
</dbReference>